<comment type="catalytic activity">
    <reaction evidence="17">
        <text>Na(+)(in) = Na(+)(out)</text>
        <dbReference type="Rhea" id="RHEA:34963"/>
        <dbReference type="ChEBI" id="CHEBI:29101"/>
    </reaction>
</comment>
<comment type="catalytic activity">
    <reaction evidence="16">
        <text>K(+)(in) = K(+)(out)</text>
        <dbReference type="Rhea" id="RHEA:29463"/>
        <dbReference type="ChEBI" id="CHEBI:29103"/>
    </reaction>
</comment>
<dbReference type="InParanoid" id="A0A6J2WR36"/>
<keyword evidence="12" id="KW-0628">Postsynaptic cell membrane</keyword>
<keyword evidence="8 20" id="KW-0472">Membrane</keyword>
<dbReference type="InterPro" id="IPR036734">
    <property type="entry name" value="Neur_chan_lig-bd_sf"/>
</dbReference>
<reference evidence="24" key="1">
    <citation type="submission" date="2025-08" db="UniProtKB">
        <authorList>
            <consortium name="RefSeq"/>
        </authorList>
    </citation>
    <scope>IDENTIFICATION</scope>
</reference>
<evidence type="ECO:0000259" key="22">
    <source>
        <dbReference type="Pfam" id="PF02932"/>
    </source>
</evidence>
<dbReference type="FunFam" id="1.20.58.390:FF:000080">
    <property type="entry name" value="5-hydroxytryptamine (serotonin) receptor 3C, ionotropic"/>
    <property type="match status" value="1"/>
</dbReference>
<dbReference type="PANTHER" id="PTHR18945">
    <property type="entry name" value="NEUROTRANSMITTER GATED ION CHANNEL"/>
    <property type="match status" value="1"/>
</dbReference>
<dbReference type="InterPro" id="IPR038050">
    <property type="entry name" value="Neuro_actylchol_rec"/>
</dbReference>
<gene>
    <name evidence="24" type="primary">LOC115827315</name>
</gene>
<proteinExistence type="inferred from homology"/>
<protein>
    <submittedName>
        <fullName evidence="24">5-hydroxytryptamine receptor 3C-like</fullName>
    </submittedName>
</protein>
<keyword evidence="11" id="KW-0325">Glycoprotein</keyword>
<evidence type="ECO:0000256" key="11">
    <source>
        <dbReference type="ARBA" id="ARBA00023180"/>
    </source>
</evidence>
<evidence type="ECO:0000256" key="3">
    <source>
        <dbReference type="ARBA" id="ARBA00022692"/>
    </source>
</evidence>
<accession>A0A6J2WR36</accession>
<comment type="function">
    <text evidence="19">Forms serotonin (5-hydroxytryptamine/5-HT3)-activated cation-selective channel complexes, which when activated cause fast, depolarizing responses in neurons.</text>
</comment>
<organism evidence="23 24">
    <name type="scientific">Chanos chanos</name>
    <name type="common">Milkfish</name>
    <name type="synonym">Mugil chanos</name>
    <dbReference type="NCBI Taxonomy" id="29144"/>
    <lineage>
        <taxon>Eukaryota</taxon>
        <taxon>Metazoa</taxon>
        <taxon>Chordata</taxon>
        <taxon>Craniata</taxon>
        <taxon>Vertebrata</taxon>
        <taxon>Euteleostomi</taxon>
        <taxon>Actinopterygii</taxon>
        <taxon>Neopterygii</taxon>
        <taxon>Teleostei</taxon>
        <taxon>Ostariophysi</taxon>
        <taxon>Gonorynchiformes</taxon>
        <taxon>Chanidae</taxon>
        <taxon>Chanos</taxon>
    </lineage>
</organism>
<keyword evidence="6" id="KW-0770">Synapse</keyword>
<feature type="transmembrane region" description="Helical" evidence="20">
    <location>
        <begin position="448"/>
        <end position="465"/>
    </location>
</feature>
<feature type="domain" description="Neurotransmitter-gated ion-channel ligand-binding" evidence="21">
    <location>
        <begin position="217"/>
        <end position="411"/>
    </location>
</feature>
<evidence type="ECO:0000256" key="4">
    <source>
        <dbReference type="ARBA" id="ARBA00022729"/>
    </source>
</evidence>
<comment type="similarity">
    <text evidence="20">Belongs to the ligand-gated ion channel (TC 1.A.9) family.</text>
</comment>
<dbReference type="PRINTS" id="PR00252">
    <property type="entry name" value="NRIONCHANNEL"/>
</dbReference>
<feature type="transmembrane region" description="Helical" evidence="20">
    <location>
        <begin position="12"/>
        <end position="31"/>
    </location>
</feature>
<dbReference type="InterPro" id="IPR006201">
    <property type="entry name" value="Neur_channel"/>
</dbReference>
<dbReference type="InterPro" id="IPR036719">
    <property type="entry name" value="Neuro-gated_channel_TM_sf"/>
</dbReference>
<dbReference type="PROSITE" id="PS00236">
    <property type="entry name" value="NEUROTR_ION_CHANNEL"/>
    <property type="match status" value="1"/>
</dbReference>
<dbReference type="GeneID" id="115827315"/>
<comment type="subcellular location">
    <subcellularLocation>
        <location evidence="15">Postsynaptic cell membrane</location>
        <topology evidence="15">Multi-pass membrane protein</topology>
    </subcellularLocation>
</comment>
<dbReference type="Gene3D" id="2.70.170.10">
    <property type="entry name" value="Neurotransmitter-gated ion-channel ligand-binding domain"/>
    <property type="match status" value="1"/>
</dbReference>
<comment type="caution">
    <text evidence="20">Lacks conserved residue(s) required for the propagation of feature annotation.</text>
</comment>
<evidence type="ECO:0000256" key="12">
    <source>
        <dbReference type="ARBA" id="ARBA00023257"/>
    </source>
</evidence>
<keyword evidence="14 20" id="KW-0407">Ion channel</keyword>
<dbReference type="InterPro" id="IPR049944">
    <property type="entry name" value="LGIC_TM_5-HT3"/>
</dbReference>
<dbReference type="CDD" id="cd19063">
    <property type="entry name" value="LGIC_TM_5-HT3"/>
    <property type="match status" value="1"/>
</dbReference>
<evidence type="ECO:0000313" key="24">
    <source>
        <dbReference type="RefSeq" id="XP_030646983.1"/>
    </source>
</evidence>
<dbReference type="GO" id="GO:0005230">
    <property type="term" value="F:extracellular ligand-gated monoatomic ion channel activity"/>
    <property type="evidence" value="ECO:0007669"/>
    <property type="project" value="InterPro"/>
</dbReference>
<dbReference type="InterPro" id="IPR006029">
    <property type="entry name" value="Neurotrans-gated_channel_TM"/>
</dbReference>
<dbReference type="PRINTS" id="PR01708">
    <property type="entry name" value="5HT3RECEPTOR"/>
</dbReference>
<feature type="transmembrane region" description="Helical" evidence="20">
    <location>
        <begin position="477"/>
        <end position="501"/>
    </location>
</feature>
<evidence type="ECO:0000256" key="5">
    <source>
        <dbReference type="ARBA" id="ARBA00022989"/>
    </source>
</evidence>
<evidence type="ECO:0000256" key="6">
    <source>
        <dbReference type="ARBA" id="ARBA00023018"/>
    </source>
</evidence>
<evidence type="ECO:0000256" key="15">
    <source>
        <dbReference type="ARBA" id="ARBA00034104"/>
    </source>
</evidence>
<dbReference type="GO" id="GO:0004888">
    <property type="term" value="F:transmembrane signaling receptor activity"/>
    <property type="evidence" value="ECO:0007669"/>
    <property type="project" value="InterPro"/>
</dbReference>
<keyword evidence="23" id="KW-1185">Reference proteome</keyword>
<evidence type="ECO:0000256" key="9">
    <source>
        <dbReference type="ARBA" id="ARBA00023157"/>
    </source>
</evidence>
<evidence type="ECO:0000256" key="17">
    <source>
        <dbReference type="ARBA" id="ARBA00036239"/>
    </source>
</evidence>
<dbReference type="OrthoDB" id="6097796at2759"/>
<dbReference type="InterPro" id="IPR008132">
    <property type="entry name" value="5HT3_rcpt"/>
</dbReference>
<evidence type="ECO:0000256" key="14">
    <source>
        <dbReference type="ARBA" id="ARBA00023303"/>
    </source>
</evidence>
<evidence type="ECO:0000256" key="19">
    <source>
        <dbReference type="ARBA" id="ARBA00037540"/>
    </source>
</evidence>
<dbReference type="GO" id="GO:0045211">
    <property type="term" value="C:postsynaptic membrane"/>
    <property type="evidence" value="ECO:0007669"/>
    <property type="project" value="UniProtKB-SubCell"/>
</dbReference>
<feature type="transmembrane region" description="Helical" evidence="20">
    <location>
        <begin position="610"/>
        <end position="633"/>
    </location>
</feature>
<evidence type="ECO:0000256" key="8">
    <source>
        <dbReference type="ARBA" id="ARBA00023136"/>
    </source>
</evidence>
<comment type="catalytic activity">
    <reaction evidence="18">
        <text>Ca(2+)(in) = Ca(2+)(out)</text>
        <dbReference type="Rhea" id="RHEA:29671"/>
        <dbReference type="ChEBI" id="CHEBI:29108"/>
    </reaction>
</comment>
<evidence type="ECO:0000256" key="10">
    <source>
        <dbReference type="ARBA" id="ARBA00023170"/>
    </source>
</evidence>
<keyword evidence="4" id="KW-0732">Signal</keyword>
<keyword evidence="1 20" id="KW-0813">Transport</keyword>
<dbReference type="AlphaFoldDB" id="A0A6J2WR36"/>
<dbReference type="FunFam" id="2.70.170.10:FF:000017">
    <property type="entry name" value="5-hydroxytryptamine receptor 3A"/>
    <property type="match status" value="1"/>
</dbReference>
<keyword evidence="3 20" id="KW-0812">Transmembrane</keyword>
<name>A0A6J2WR36_CHACN</name>
<evidence type="ECO:0000256" key="16">
    <source>
        <dbReference type="ARBA" id="ARBA00034430"/>
    </source>
</evidence>
<keyword evidence="13" id="KW-1071">Ligand-gated ion channel</keyword>
<feature type="transmembrane region" description="Helical" evidence="20">
    <location>
        <begin position="43"/>
        <end position="66"/>
    </location>
</feature>
<dbReference type="SUPFAM" id="SSF90112">
    <property type="entry name" value="Neurotransmitter-gated ion-channel transmembrane pore"/>
    <property type="match status" value="2"/>
</dbReference>
<evidence type="ECO:0000259" key="21">
    <source>
        <dbReference type="Pfam" id="PF02931"/>
    </source>
</evidence>
<evidence type="ECO:0000256" key="20">
    <source>
        <dbReference type="RuleBase" id="RU000687"/>
    </source>
</evidence>
<keyword evidence="5 20" id="KW-1133">Transmembrane helix</keyword>
<dbReference type="Gene3D" id="1.20.58.390">
    <property type="entry name" value="Neurotransmitter-gated ion-channel transmembrane domain"/>
    <property type="match status" value="2"/>
</dbReference>
<keyword evidence="7 20" id="KW-0406">Ion transport</keyword>
<dbReference type="RefSeq" id="XP_030646983.1">
    <property type="nucleotide sequence ID" value="XM_030791123.1"/>
</dbReference>
<evidence type="ECO:0000256" key="1">
    <source>
        <dbReference type="ARBA" id="ARBA00022448"/>
    </source>
</evidence>
<evidence type="ECO:0000256" key="7">
    <source>
        <dbReference type="ARBA" id="ARBA00023065"/>
    </source>
</evidence>
<dbReference type="Pfam" id="PF02932">
    <property type="entry name" value="Neur_chan_memb"/>
    <property type="match status" value="2"/>
</dbReference>
<dbReference type="Proteomes" id="UP000504632">
    <property type="component" value="Chromosome 14"/>
</dbReference>
<keyword evidence="2" id="KW-1003">Cell membrane</keyword>
<dbReference type="InterPro" id="IPR006202">
    <property type="entry name" value="Neur_chan_lig-bd"/>
</dbReference>
<feature type="domain" description="Neurotransmitter-gated ion-channel transmembrane" evidence="22">
    <location>
        <begin position="419"/>
        <end position="625"/>
    </location>
</feature>
<evidence type="ECO:0000256" key="2">
    <source>
        <dbReference type="ARBA" id="ARBA00022475"/>
    </source>
</evidence>
<evidence type="ECO:0000313" key="23">
    <source>
        <dbReference type="Proteomes" id="UP000504632"/>
    </source>
</evidence>
<keyword evidence="10" id="KW-0675">Receptor</keyword>
<dbReference type="InterPro" id="IPR018000">
    <property type="entry name" value="Neurotransmitter_ion_chnl_CS"/>
</dbReference>
<feature type="domain" description="Neurotransmitter-gated ion-channel transmembrane" evidence="22">
    <location>
        <begin position="11"/>
        <end position="93"/>
    </location>
</feature>
<feature type="transmembrane region" description="Helical" evidence="20">
    <location>
        <begin position="414"/>
        <end position="436"/>
    </location>
</feature>
<evidence type="ECO:0000256" key="18">
    <source>
        <dbReference type="ARBA" id="ARBA00036634"/>
    </source>
</evidence>
<evidence type="ECO:0000256" key="13">
    <source>
        <dbReference type="ARBA" id="ARBA00023286"/>
    </source>
</evidence>
<dbReference type="SUPFAM" id="SSF63712">
    <property type="entry name" value="Nicotinic receptor ligand binding domain-like"/>
    <property type="match status" value="1"/>
</dbReference>
<keyword evidence="9" id="KW-1015">Disulfide bond</keyword>
<sequence>MTPPQNVDHSSFKMTLILGYTVFLLLMNDLLSVTGNNIPLINVFFSICLALMVTSLLETILITNVLCGSKNYSRLPHWVRVVFLKFLAQLDCSLGHILSCCQKALGEGRYRWHHDQVLKAVPDKICTGNQQSLYSSKIEGTDGVRTRDLRFTRPTPYHLATAPRTWMDVEWIVELESMTWELSVFMVSLCLSETLNCSEPTTQSLLAAFRESVFNTSEVRPVSNLHTPTNISLTFTLYGILGVDEKAQVLRTFVWLRLEWRMENVGWDPTECGTSVISLPRTKLWMPDIVINEFMDENKAPATYYVYVNSTGYVRDGRPFNVISSCNLDIYTFPFDIQNCTFTFNSYKHNVLDVQLEFGNTAEEILQISRNVMQTKGEWELIDIKAIKPKILSYDEHTWDSIIYYIALKRRATLYVVNLLIPSCFLLTVDLFSFLLPPQNVDRSSFKMTLILGYTVFLLLMNDLLPVTGNNIPLINVFFSICLALMVASLLETILITNVLCGSKNYSRLPHWVRVVFLKYLARLVCAAKDPSDQNPTAEVIENLEITSGSAKDDETGGAAGVKERTVSGLEQLKQMSNDITVIRHHVDQHFTNDPFTQEWIHLGQVIDRLLFSLYILFISVSFIVILIIWLYWYNA</sequence>
<dbReference type="Pfam" id="PF02931">
    <property type="entry name" value="Neur_chan_LBD"/>
    <property type="match status" value="1"/>
</dbReference>